<feature type="transmembrane region" description="Helical" evidence="1">
    <location>
        <begin position="92"/>
        <end position="113"/>
    </location>
</feature>
<proteinExistence type="predicted"/>
<name>A0ABQ6IWD5_9MICO</name>
<reference evidence="3" key="1">
    <citation type="journal article" date="2019" name="Int. J. Syst. Evol. Microbiol.">
        <title>The Global Catalogue of Microorganisms (GCM) 10K type strain sequencing project: providing services to taxonomists for standard genome sequencing and annotation.</title>
        <authorList>
            <consortium name="The Broad Institute Genomics Platform"/>
            <consortium name="The Broad Institute Genome Sequencing Center for Infectious Disease"/>
            <person name="Wu L."/>
            <person name="Ma J."/>
        </authorList>
    </citation>
    <scope>NUCLEOTIDE SEQUENCE [LARGE SCALE GENOMIC DNA]</scope>
    <source>
        <strain evidence="3">NBRC 113072</strain>
    </source>
</reference>
<evidence type="ECO:0000256" key="1">
    <source>
        <dbReference type="SAM" id="Phobius"/>
    </source>
</evidence>
<dbReference type="Proteomes" id="UP001157126">
    <property type="component" value="Unassembled WGS sequence"/>
</dbReference>
<feature type="transmembrane region" description="Helical" evidence="1">
    <location>
        <begin position="227"/>
        <end position="245"/>
    </location>
</feature>
<gene>
    <name evidence="2" type="ORF">GCM10025883_36380</name>
</gene>
<organism evidence="2 3">
    <name type="scientific">Mobilicoccus caccae</name>
    <dbReference type="NCBI Taxonomy" id="1859295"/>
    <lineage>
        <taxon>Bacteria</taxon>
        <taxon>Bacillati</taxon>
        <taxon>Actinomycetota</taxon>
        <taxon>Actinomycetes</taxon>
        <taxon>Micrococcales</taxon>
        <taxon>Dermatophilaceae</taxon>
        <taxon>Mobilicoccus</taxon>
    </lineage>
</organism>
<feature type="transmembrane region" description="Helical" evidence="1">
    <location>
        <begin position="61"/>
        <end position="80"/>
    </location>
</feature>
<dbReference type="EMBL" id="BSUO01000001">
    <property type="protein sequence ID" value="GMA41593.1"/>
    <property type="molecule type" value="Genomic_DNA"/>
</dbReference>
<accession>A0ABQ6IWD5</accession>
<protein>
    <submittedName>
        <fullName evidence="2">Uncharacterized protein</fullName>
    </submittedName>
</protein>
<keyword evidence="1" id="KW-1133">Transmembrane helix</keyword>
<keyword evidence="1" id="KW-0472">Membrane</keyword>
<comment type="caution">
    <text evidence="2">The sequence shown here is derived from an EMBL/GenBank/DDBJ whole genome shotgun (WGS) entry which is preliminary data.</text>
</comment>
<feature type="transmembrane region" description="Helical" evidence="1">
    <location>
        <begin position="27"/>
        <end position="46"/>
    </location>
</feature>
<evidence type="ECO:0000313" key="3">
    <source>
        <dbReference type="Proteomes" id="UP001157126"/>
    </source>
</evidence>
<evidence type="ECO:0000313" key="2">
    <source>
        <dbReference type="EMBL" id="GMA41593.1"/>
    </source>
</evidence>
<keyword evidence="1" id="KW-0812">Transmembrane</keyword>
<feature type="transmembrane region" description="Helical" evidence="1">
    <location>
        <begin position="143"/>
        <end position="164"/>
    </location>
</feature>
<feature type="transmembrane region" description="Helical" evidence="1">
    <location>
        <begin position="185"/>
        <end position="207"/>
    </location>
</feature>
<sequence length="259" mass="28302">MAAISHSRGVHSGPEARHRYRTKRAGLLLALVPLVATVAFGVLFLADRPTYLAVVVEDGPVEFATMAVYVVAVVLALVVARRRAALGDRLGTIAYVLLAAGFFFIAGEEVTWFQRQLGFAGPEALVERNIQGEANLHNLLGRYALHGAYIVVGLWGLGLGRVVARFLPFARPVWLYAPFAHRWTWFFPVTGYYVFIDYVGPVLVGALGPALQDIADGPARFQEPMELLLAFGFALFVLDALRMTGRPVRSGGGRPPSRR</sequence>
<keyword evidence="3" id="KW-1185">Reference proteome</keyword>